<proteinExistence type="predicted"/>
<dbReference type="Proteomes" id="UP001148629">
    <property type="component" value="Unassembled WGS sequence"/>
</dbReference>
<organism evidence="1 2">
    <name type="scientific">Fusarium decemcellulare</name>
    <dbReference type="NCBI Taxonomy" id="57161"/>
    <lineage>
        <taxon>Eukaryota</taxon>
        <taxon>Fungi</taxon>
        <taxon>Dikarya</taxon>
        <taxon>Ascomycota</taxon>
        <taxon>Pezizomycotina</taxon>
        <taxon>Sordariomycetes</taxon>
        <taxon>Hypocreomycetidae</taxon>
        <taxon>Hypocreales</taxon>
        <taxon>Nectriaceae</taxon>
        <taxon>Fusarium</taxon>
        <taxon>Fusarium decemcellulare species complex</taxon>
    </lineage>
</organism>
<evidence type="ECO:0000313" key="2">
    <source>
        <dbReference type="Proteomes" id="UP001148629"/>
    </source>
</evidence>
<accession>A0ACC1RBS9</accession>
<sequence length="320" mass="36272">MDNRWGHERFRSGRRPNKLFQRRAEPRLNVGPLTRKPSSSRPFRQFLHQVQLERKWIKDELDFRHPGHNRDLDNLAYDSVRSNWENDGIWNLAWDMLPGKSWKHEELDPAEASSDGDSSSDEGTDATRQSKRGTKSPFRRSNYRSKRRRDDSSLGEEDLATQSENTRESSITGFSTLSEFFNHPQRPQLKRKPRQGAGKEEMIDTEEMILVNSKAQEGFVPAAAFGQNGGLLALEANVSAQGDSSSTADFEKTLSTLSTKITDTQASLDKLRSSSRRAQVLWTLYLSFAYLVYAIVLLLVVGYKNLGAYEWTGLSGGPVL</sequence>
<comment type="caution">
    <text evidence="1">The sequence shown here is derived from an EMBL/GenBank/DDBJ whole genome shotgun (WGS) entry which is preliminary data.</text>
</comment>
<protein>
    <submittedName>
        <fullName evidence="1">Uncharacterized protein</fullName>
    </submittedName>
</protein>
<evidence type="ECO:0000313" key="1">
    <source>
        <dbReference type="EMBL" id="KAJ3500781.1"/>
    </source>
</evidence>
<keyword evidence="2" id="KW-1185">Reference proteome</keyword>
<name>A0ACC1RBS9_9HYPO</name>
<reference evidence="1" key="1">
    <citation type="submission" date="2022-08" db="EMBL/GenBank/DDBJ databases">
        <title>Genome Sequence of Fusarium decemcellulare.</title>
        <authorList>
            <person name="Buettner E."/>
        </authorList>
    </citation>
    <scope>NUCLEOTIDE SEQUENCE</scope>
    <source>
        <strain evidence="1">Babe19</strain>
    </source>
</reference>
<dbReference type="EMBL" id="JANRMS010005805">
    <property type="protein sequence ID" value="KAJ3500781.1"/>
    <property type="molecule type" value="Genomic_DNA"/>
</dbReference>
<gene>
    <name evidence="1" type="ORF">NM208_g17071</name>
</gene>